<feature type="compositionally biased region" description="Polar residues" evidence="1">
    <location>
        <begin position="350"/>
        <end position="363"/>
    </location>
</feature>
<evidence type="ECO:0000313" key="3">
    <source>
        <dbReference type="Proteomes" id="UP000019376"/>
    </source>
</evidence>
<feature type="region of interest" description="Disordered" evidence="1">
    <location>
        <begin position="330"/>
        <end position="363"/>
    </location>
</feature>
<dbReference type="Proteomes" id="UP000019376">
    <property type="component" value="Unassembled WGS sequence"/>
</dbReference>
<dbReference type="HOGENOM" id="CLU_763143_0_0_1"/>
<feature type="compositionally biased region" description="Basic and acidic residues" evidence="1">
    <location>
        <begin position="332"/>
        <end position="346"/>
    </location>
</feature>
<organism evidence="2 3">
    <name type="scientific">Penicillium oxalicum (strain 114-2 / CGMCC 5302)</name>
    <name type="common">Penicillium decumbens</name>
    <dbReference type="NCBI Taxonomy" id="933388"/>
    <lineage>
        <taxon>Eukaryota</taxon>
        <taxon>Fungi</taxon>
        <taxon>Dikarya</taxon>
        <taxon>Ascomycota</taxon>
        <taxon>Pezizomycotina</taxon>
        <taxon>Eurotiomycetes</taxon>
        <taxon>Eurotiomycetidae</taxon>
        <taxon>Eurotiales</taxon>
        <taxon>Aspergillaceae</taxon>
        <taxon>Penicillium</taxon>
    </lineage>
</organism>
<evidence type="ECO:0000313" key="2">
    <source>
        <dbReference type="EMBL" id="EPS33145.1"/>
    </source>
</evidence>
<keyword evidence="3" id="KW-1185">Reference proteome</keyword>
<accession>S7ZQZ0</accession>
<name>S7ZQZ0_PENO1</name>
<reference evidence="2 3" key="1">
    <citation type="journal article" date="2013" name="PLoS ONE">
        <title>Genomic and secretomic analyses reveal unique features of the lignocellulolytic enzyme system of Penicillium decumbens.</title>
        <authorList>
            <person name="Liu G."/>
            <person name="Zhang L."/>
            <person name="Wei X."/>
            <person name="Zou G."/>
            <person name="Qin Y."/>
            <person name="Ma L."/>
            <person name="Li J."/>
            <person name="Zheng H."/>
            <person name="Wang S."/>
            <person name="Wang C."/>
            <person name="Xun L."/>
            <person name="Zhao G.-P."/>
            <person name="Zhou Z."/>
            <person name="Qu Y."/>
        </authorList>
    </citation>
    <scope>NUCLEOTIDE SEQUENCE [LARGE SCALE GENOMIC DNA]</scope>
    <source>
        <strain evidence="3">114-2 / CGMCC 5302</strain>
    </source>
</reference>
<dbReference type="EMBL" id="KB644415">
    <property type="protein sequence ID" value="EPS33145.1"/>
    <property type="molecule type" value="Genomic_DNA"/>
</dbReference>
<gene>
    <name evidence="2" type="ORF">PDE_08107</name>
</gene>
<evidence type="ECO:0000256" key="1">
    <source>
        <dbReference type="SAM" id="MobiDB-lite"/>
    </source>
</evidence>
<proteinExistence type="predicted"/>
<dbReference type="AlphaFoldDB" id="S7ZQZ0"/>
<protein>
    <submittedName>
        <fullName evidence="2">Uncharacterized protein</fullName>
    </submittedName>
</protein>
<sequence>MAKSLINWSELHIPRFLDSTVHRDTTLVPEVSNARSNGLAPAPDHFRCLVAGIGSRRVAIHLHRALSLDDDHDFRQGYLFVLWLCTVGDLVVTEKGLDDYSRTVDDRASHGGVAQTACLVYIPPRPRVPLGRSGLETRRWVDARGINERKAQGQLDFVTLIAAMADRFPGKRLEANRTWIHGPERSTGPGGLGSRVANSLSLSLFSLSLSTRTAWTLPRMILEQHKKFPGGRYDGMPRSRNRDRNRRVKEGLQQACSRPAATDSTLLYGLTTEHTQDDHGQGSRIGPAGPVVSNLLPALGDSTVVPLTWSSWMDKTASRLHHFARFASHRRGSTERRAKERKRESEEVQILTSQNTPGRVQAC</sequence>